<feature type="compositionally biased region" description="Basic and acidic residues" evidence="1">
    <location>
        <begin position="351"/>
        <end position="365"/>
    </location>
</feature>
<evidence type="ECO:0008006" key="5">
    <source>
        <dbReference type="Google" id="ProtNLM"/>
    </source>
</evidence>
<sequence length="376" mass="41098">MDAPRKFEKPPARPSPQPPEGCLAVAIRVPVRIVVLVLVVPVRLVWDGLVVGGRFLYRTVLRPVGRAVFVWPWVALWRYGVVPLAKALAWLTHLLVLVPLGWLYRYVLTPLGHGLAWAARQIGGGLAWVYARVLTPVGHACAWVAGGVAAGVAWVVGGVAWIVGGVAAGVAWLGRYLLVLPAGWLYAWILTPIGHAVAWCGRGLLWLLSAIGTGIGVALYWTARILLVLPAVALWRWVLTPVGRVLVVVGREVRDALGHAWRIAGHISLAVGRALGTLFRWIFVEPVSWVYRTVLTPVGHVVRDLVLRPVAEAARAVGRVTRQVLTAARESARQARADFRRLVFGEPRQPEPVELREPMGDDTRTLGRSTTVLTKD</sequence>
<proteinExistence type="predicted"/>
<dbReference type="Proteomes" id="UP001187346">
    <property type="component" value="Unassembled WGS sequence"/>
</dbReference>
<reference evidence="3 4" key="1">
    <citation type="submission" date="2023-10" db="EMBL/GenBank/DDBJ databases">
        <title>Characterization of rhizosphere-enriched actinobacteria from wheat plants lab-grown on chernevaya soil.</title>
        <authorList>
            <person name="Tikhonova E.N."/>
            <person name="Konopkin A."/>
            <person name="Kravchenko I.K."/>
        </authorList>
    </citation>
    <scope>NUCLEOTIDE SEQUENCE [LARGE SCALE GENOMIC DNA]</scope>
    <source>
        <strain evidence="3 4">RR29</strain>
    </source>
</reference>
<organism evidence="3 4">
    <name type="scientific">Streptomyces prunicolor</name>
    <dbReference type="NCBI Taxonomy" id="67348"/>
    <lineage>
        <taxon>Bacteria</taxon>
        <taxon>Bacillati</taxon>
        <taxon>Actinomycetota</taxon>
        <taxon>Actinomycetes</taxon>
        <taxon>Kitasatosporales</taxon>
        <taxon>Streptomycetaceae</taxon>
        <taxon>Streptomyces</taxon>
    </lineage>
</organism>
<feature type="compositionally biased region" description="Polar residues" evidence="1">
    <location>
        <begin position="366"/>
        <end position="376"/>
    </location>
</feature>
<feature type="transmembrane region" description="Helical" evidence="2">
    <location>
        <begin position="88"/>
        <end position="108"/>
    </location>
</feature>
<gene>
    <name evidence="3" type="ORF">R5A26_46030</name>
</gene>
<keyword evidence="2" id="KW-0472">Membrane</keyword>
<feature type="transmembrane region" description="Helical" evidence="2">
    <location>
        <begin position="203"/>
        <end position="221"/>
    </location>
</feature>
<comment type="caution">
    <text evidence="3">The sequence shown here is derived from an EMBL/GenBank/DDBJ whole genome shotgun (WGS) entry which is preliminary data.</text>
</comment>
<dbReference type="EMBL" id="JAWMAJ010000301">
    <property type="protein sequence ID" value="MDV7223303.1"/>
    <property type="molecule type" value="Genomic_DNA"/>
</dbReference>
<feature type="transmembrane region" description="Helical" evidence="2">
    <location>
        <begin position="143"/>
        <end position="164"/>
    </location>
</feature>
<dbReference type="RefSeq" id="WP_317775821.1">
    <property type="nucleotide sequence ID" value="NZ_JAWMAJ010000301.1"/>
</dbReference>
<accession>A0ABU4FRQ5</accession>
<keyword evidence="4" id="KW-1185">Reference proteome</keyword>
<name>A0ABU4FRQ5_9ACTN</name>
<feature type="transmembrane region" description="Helical" evidence="2">
    <location>
        <begin position="170"/>
        <end position="191"/>
    </location>
</feature>
<evidence type="ECO:0000313" key="4">
    <source>
        <dbReference type="Proteomes" id="UP001187346"/>
    </source>
</evidence>
<feature type="region of interest" description="Disordered" evidence="1">
    <location>
        <begin position="351"/>
        <end position="376"/>
    </location>
</feature>
<protein>
    <recommendedName>
        <fullName evidence="5">Integral membrane protein</fullName>
    </recommendedName>
</protein>
<evidence type="ECO:0000313" key="3">
    <source>
        <dbReference type="EMBL" id="MDV7223303.1"/>
    </source>
</evidence>
<evidence type="ECO:0000256" key="1">
    <source>
        <dbReference type="SAM" id="MobiDB-lite"/>
    </source>
</evidence>
<keyword evidence="2" id="KW-0812">Transmembrane</keyword>
<keyword evidence="2" id="KW-1133">Transmembrane helix</keyword>
<evidence type="ECO:0000256" key="2">
    <source>
        <dbReference type="SAM" id="Phobius"/>
    </source>
</evidence>